<feature type="region of interest" description="Disordered" evidence="1">
    <location>
        <begin position="110"/>
        <end position="132"/>
    </location>
</feature>
<gene>
    <name evidence="2" type="primary">LOC112296155</name>
</gene>
<reference evidence="2 3" key="2">
    <citation type="journal article" date="2018" name="Plant J.">
        <title>The Physcomitrella patens chromosome-scale assembly reveals moss genome structure and evolution.</title>
        <authorList>
            <person name="Lang D."/>
            <person name="Ullrich K.K."/>
            <person name="Murat F."/>
            <person name="Fuchs J."/>
            <person name="Jenkins J."/>
            <person name="Haas F.B."/>
            <person name="Piednoel M."/>
            <person name="Gundlach H."/>
            <person name="Van Bel M."/>
            <person name="Meyberg R."/>
            <person name="Vives C."/>
            <person name="Morata J."/>
            <person name="Symeonidi A."/>
            <person name="Hiss M."/>
            <person name="Muchero W."/>
            <person name="Kamisugi Y."/>
            <person name="Saleh O."/>
            <person name="Blanc G."/>
            <person name="Decker E.L."/>
            <person name="van Gessel N."/>
            <person name="Grimwood J."/>
            <person name="Hayes R.D."/>
            <person name="Graham S.W."/>
            <person name="Gunter L.E."/>
            <person name="McDaniel S.F."/>
            <person name="Hoernstein S.N.W."/>
            <person name="Larsson A."/>
            <person name="Li F.W."/>
            <person name="Perroud P.F."/>
            <person name="Phillips J."/>
            <person name="Ranjan P."/>
            <person name="Rokshar D.S."/>
            <person name="Rothfels C.J."/>
            <person name="Schneider L."/>
            <person name="Shu S."/>
            <person name="Stevenson D.W."/>
            <person name="Thummler F."/>
            <person name="Tillich M."/>
            <person name="Villarreal Aguilar J.C."/>
            <person name="Widiez T."/>
            <person name="Wong G.K."/>
            <person name="Wymore A."/>
            <person name="Zhang Y."/>
            <person name="Zimmer A.D."/>
            <person name="Quatrano R.S."/>
            <person name="Mayer K.F.X."/>
            <person name="Goodstein D."/>
            <person name="Casacuberta J.M."/>
            <person name="Vandepoele K."/>
            <person name="Reski R."/>
            <person name="Cuming A.C."/>
            <person name="Tuskan G.A."/>
            <person name="Maumus F."/>
            <person name="Salse J."/>
            <person name="Schmutz J."/>
            <person name="Rensing S.A."/>
        </authorList>
    </citation>
    <scope>NUCLEOTIDE SEQUENCE [LARGE SCALE GENOMIC DNA]</scope>
    <source>
        <strain evidence="2 3">cv. Gransden 2004</strain>
    </source>
</reference>
<reference evidence="2" key="3">
    <citation type="submission" date="2020-12" db="UniProtKB">
        <authorList>
            <consortium name="EnsemblPlants"/>
        </authorList>
    </citation>
    <scope>IDENTIFICATION</scope>
</reference>
<dbReference type="EnsemblPlants" id="Pp3c19_19140V3.2">
    <property type="protein sequence ID" value="Pp3c19_19140V3.2"/>
    <property type="gene ID" value="Pp3c19_19140"/>
</dbReference>
<feature type="compositionally biased region" description="Basic and acidic residues" evidence="1">
    <location>
        <begin position="111"/>
        <end position="124"/>
    </location>
</feature>
<organism evidence="2 3">
    <name type="scientific">Physcomitrium patens</name>
    <name type="common">Spreading-leaved earth moss</name>
    <name type="synonym">Physcomitrella patens</name>
    <dbReference type="NCBI Taxonomy" id="3218"/>
    <lineage>
        <taxon>Eukaryota</taxon>
        <taxon>Viridiplantae</taxon>
        <taxon>Streptophyta</taxon>
        <taxon>Embryophyta</taxon>
        <taxon>Bryophyta</taxon>
        <taxon>Bryophytina</taxon>
        <taxon>Bryopsida</taxon>
        <taxon>Funariidae</taxon>
        <taxon>Funariales</taxon>
        <taxon>Funariaceae</taxon>
        <taxon>Physcomitrium</taxon>
    </lineage>
</organism>
<dbReference type="RefSeq" id="XP_024404174.1">
    <property type="nucleotide sequence ID" value="XM_024548406.2"/>
</dbReference>
<accession>A0A7I4BTR9</accession>
<evidence type="ECO:0000313" key="2">
    <source>
        <dbReference type="EnsemblPlants" id="Pp3c19_19140V3.2"/>
    </source>
</evidence>
<reference evidence="2 3" key="1">
    <citation type="journal article" date="2008" name="Science">
        <title>The Physcomitrella genome reveals evolutionary insights into the conquest of land by plants.</title>
        <authorList>
            <person name="Rensing S."/>
            <person name="Lang D."/>
            <person name="Zimmer A."/>
            <person name="Terry A."/>
            <person name="Salamov A."/>
            <person name="Shapiro H."/>
            <person name="Nishiyama T."/>
            <person name="Perroud P.-F."/>
            <person name="Lindquist E."/>
            <person name="Kamisugi Y."/>
            <person name="Tanahashi T."/>
            <person name="Sakakibara K."/>
            <person name="Fujita T."/>
            <person name="Oishi K."/>
            <person name="Shin-I T."/>
            <person name="Kuroki Y."/>
            <person name="Toyoda A."/>
            <person name="Suzuki Y."/>
            <person name="Hashimoto A."/>
            <person name="Yamaguchi K."/>
            <person name="Sugano A."/>
            <person name="Kohara Y."/>
            <person name="Fujiyama A."/>
            <person name="Anterola A."/>
            <person name="Aoki S."/>
            <person name="Ashton N."/>
            <person name="Barbazuk W.B."/>
            <person name="Barker E."/>
            <person name="Bennetzen J."/>
            <person name="Bezanilla M."/>
            <person name="Blankenship R."/>
            <person name="Cho S.H."/>
            <person name="Dutcher S."/>
            <person name="Estelle M."/>
            <person name="Fawcett J.A."/>
            <person name="Gundlach H."/>
            <person name="Hanada K."/>
            <person name="Heyl A."/>
            <person name="Hicks K.A."/>
            <person name="Hugh J."/>
            <person name="Lohr M."/>
            <person name="Mayer K."/>
            <person name="Melkozernov A."/>
            <person name="Murata T."/>
            <person name="Nelson D."/>
            <person name="Pils B."/>
            <person name="Prigge M."/>
            <person name="Reiss B."/>
            <person name="Renner T."/>
            <person name="Rombauts S."/>
            <person name="Rushton P."/>
            <person name="Sanderfoot A."/>
            <person name="Schween G."/>
            <person name="Shiu S.-H."/>
            <person name="Stueber K."/>
            <person name="Theodoulou F.L."/>
            <person name="Tu H."/>
            <person name="Van de Peer Y."/>
            <person name="Verrier P.J."/>
            <person name="Waters E."/>
            <person name="Wood A."/>
            <person name="Yang L."/>
            <person name="Cove D."/>
            <person name="Cuming A."/>
            <person name="Hasebe M."/>
            <person name="Lucas S."/>
            <person name="Mishler D.B."/>
            <person name="Reski R."/>
            <person name="Grigoriev I."/>
            <person name="Quatrano R.S."/>
            <person name="Boore J.L."/>
        </authorList>
    </citation>
    <scope>NUCLEOTIDE SEQUENCE [LARGE SCALE GENOMIC DNA]</scope>
    <source>
        <strain evidence="2 3">cv. Gransden 2004</strain>
    </source>
</reference>
<dbReference type="Gramene" id="Pp3c19_19140V3.2">
    <property type="protein sequence ID" value="Pp3c19_19140V3.2"/>
    <property type="gene ID" value="Pp3c19_19140"/>
</dbReference>
<feature type="region of interest" description="Disordered" evidence="1">
    <location>
        <begin position="210"/>
        <end position="229"/>
    </location>
</feature>
<keyword evidence="3" id="KW-1185">Reference proteome</keyword>
<evidence type="ECO:0000256" key="1">
    <source>
        <dbReference type="SAM" id="MobiDB-lite"/>
    </source>
</evidence>
<evidence type="ECO:0000313" key="3">
    <source>
        <dbReference type="Proteomes" id="UP000006727"/>
    </source>
</evidence>
<dbReference type="GeneID" id="112296155"/>
<dbReference type="AlphaFoldDB" id="A0A7I4BTR9"/>
<protein>
    <submittedName>
        <fullName evidence="2">Uncharacterized protein</fullName>
    </submittedName>
</protein>
<dbReference type="Proteomes" id="UP000006727">
    <property type="component" value="Chromosome 19"/>
</dbReference>
<sequence>MDYFSKFRENVVDRTENKSENPMENGHSPLQDPVSQSPTLSEKGLIESVGEILQHSAHNMKEAVIGRMDRSSDYDGGCLPLSLAMEEPFGQGDPVLTAVVEDDLRSSIVNTEKDRKDRVDRTAEENPAESAHNADDAVFSHRMELNIKHLTEPSDLIQYRNNDSDPVLEGAEDHRTIIKAVGDMVLQSVQTVRVVLGNHNDVVETSPSVSNVVEKDQESGNGNVGDDEHGKKIVMESVSDIFTRSVETVKEAVLKHNTMDHENMQDVRMVVLEQESASSKNLEDEEGKGLMKSVKEAAQEVKAEVMEAMQEVKDAVLGNETLSSVSESITEDSGERPSMELVHTIVHD</sequence>
<feature type="compositionally biased region" description="Basic and acidic residues" evidence="1">
    <location>
        <begin position="1"/>
        <end position="21"/>
    </location>
</feature>
<proteinExistence type="predicted"/>
<feature type="region of interest" description="Disordered" evidence="1">
    <location>
        <begin position="1"/>
        <end position="39"/>
    </location>
</feature>
<dbReference type="EMBL" id="ABEU02000019">
    <property type="status" value="NOT_ANNOTATED_CDS"/>
    <property type="molecule type" value="Genomic_DNA"/>
</dbReference>
<name>A0A7I4BTR9_PHYPA</name>